<proteinExistence type="predicted"/>
<feature type="domain" description="YdhG-like" evidence="1">
    <location>
        <begin position="139"/>
        <end position="228"/>
    </location>
</feature>
<dbReference type="InterPro" id="IPR014922">
    <property type="entry name" value="YdhG-like"/>
</dbReference>
<gene>
    <name evidence="3" type="ORF">JFL75_17880</name>
</gene>
<dbReference type="EMBL" id="CP067089">
    <property type="protein sequence ID" value="QQO08775.1"/>
    <property type="molecule type" value="Genomic_DNA"/>
</dbReference>
<protein>
    <submittedName>
        <fullName evidence="3">DUF1801 domain-containing protein</fullName>
    </submittedName>
</protein>
<dbReference type="Proteomes" id="UP000595917">
    <property type="component" value="Chromosome"/>
</dbReference>
<dbReference type="AlphaFoldDB" id="A0A7T7XLV2"/>
<dbReference type="InterPro" id="IPR043714">
    <property type="entry name" value="DUF5655"/>
</dbReference>
<evidence type="ECO:0000259" key="1">
    <source>
        <dbReference type="Pfam" id="PF08818"/>
    </source>
</evidence>
<reference evidence="3" key="1">
    <citation type="submission" date="2021-01" db="EMBL/GenBank/DDBJ databases">
        <title>Description of Breznakiella homolactica.</title>
        <authorList>
            <person name="Song Y."/>
            <person name="Brune A."/>
        </authorList>
    </citation>
    <scope>NUCLEOTIDE SEQUENCE</scope>
    <source>
        <strain evidence="3">RmG30</strain>
    </source>
</reference>
<dbReference type="KEGG" id="bhc:JFL75_17880"/>
<feature type="domain" description="DUF5655" evidence="2">
    <location>
        <begin position="3"/>
        <end position="110"/>
    </location>
</feature>
<dbReference type="Gene3D" id="3.90.1150.200">
    <property type="match status" value="1"/>
</dbReference>
<accession>A0A7T7XLV2</accession>
<organism evidence="3 4">
    <name type="scientific">Breznakiella homolactica</name>
    <dbReference type="NCBI Taxonomy" id="2798577"/>
    <lineage>
        <taxon>Bacteria</taxon>
        <taxon>Pseudomonadati</taxon>
        <taxon>Spirochaetota</taxon>
        <taxon>Spirochaetia</taxon>
        <taxon>Spirochaetales</taxon>
        <taxon>Breznakiellaceae</taxon>
        <taxon>Breznakiella</taxon>
    </lineage>
</organism>
<keyword evidence="4" id="KW-1185">Reference proteome</keyword>
<dbReference type="Pfam" id="PF18899">
    <property type="entry name" value="DUF5655"/>
    <property type="match status" value="1"/>
</dbReference>
<dbReference type="RefSeq" id="WP_215626081.1">
    <property type="nucleotide sequence ID" value="NZ_CP067089.2"/>
</dbReference>
<evidence type="ECO:0000313" key="3">
    <source>
        <dbReference type="EMBL" id="QQO08775.1"/>
    </source>
</evidence>
<dbReference type="SUPFAM" id="SSF159888">
    <property type="entry name" value="YdhG-like"/>
    <property type="match status" value="1"/>
</dbReference>
<evidence type="ECO:0000259" key="2">
    <source>
        <dbReference type="Pfam" id="PF18899"/>
    </source>
</evidence>
<dbReference type="Pfam" id="PF08818">
    <property type="entry name" value="DUF1801"/>
    <property type="match status" value="1"/>
</dbReference>
<name>A0A7T7XLV2_9SPIR</name>
<evidence type="ECO:0000313" key="4">
    <source>
        <dbReference type="Proteomes" id="UP000595917"/>
    </source>
</evidence>
<sequence length="245" mass="28189">MEKRVFSGVREQWFPLYEKLKAAVTGLTGPFEEQEASRTIRWKHRTSFAEISAKKTALVAAFASDKLRPEWKASKTQQTSRNRIIHYVELTDSSRLPLIAGGIREAYELTMATPPRKREPGKSYSSVDEYIAGFPRNVQDILRAVRKAIRRAAPEAEEKISWQMPTYYFRENLVHFAAAKNHLSLFPTPEAVEAFAPKLKGYTTTKGGIRFPLDKDPPYGLIEEITRWRLDQVKKKDTQPKSKRF</sequence>